<sequence length="161" mass="18229">MILLLKITLVLVCALIAFQDFKERMVSWILFPVIGFLLGLLYIWNTSFEQFYPFVFTNMLLITGIVLALFVYTKYVAQMKFLNVSFGLGDLLFFYAFALGFPTITFLILFVGAILFSLIVFLVSKGKQEKDTIPLAGLMGSFLIVVTLVSFFPNTPSLYIV</sequence>
<feature type="transmembrane region" description="Helical" evidence="1">
    <location>
        <begin position="135"/>
        <end position="152"/>
    </location>
</feature>
<organism evidence="2 3">
    <name type="scientific">Maribacter algarum</name>
    <name type="common">ex Zhang et al. 2020</name>
    <dbReference type="NCBI Taxonomy" id="2578118"/>
    <lineage>
        <taxon>Bacteria</taxon>
        <taxon>Pseudomonadati</taxon>
        <taxon>Bacteroidota</taxon>
        <taxon>Flavobacteriia</taxon>
        <taxon>Flavobacteriales</taxon>
        <taxon>Flavobacteriaceae</taxon>
        <taxon>Maribacter</taxon>
    </lineage>
</organism>
<reference evidence="2 3" key="1">
    <citation type="submission" date="2019-05" db="EMBL/GenBank/DDBJ databases">
        <authorList>
            <person name="Zhang J.-Y."/>
            <person name="Feg X."/>
            <person name="Du Z.-J."/>
        </authorList>
    </citation>
    <scope>NUCLEOTIDE SEQUENCE [LARGE SCALE GENOMIC DNA]</scope>
    <source>
        <strain evidence="2 3">RZ26</strain>
    </source>
</reference>
<evidence type="ECO:0008006" key="4">
    <source>
        <dbReference type="Google" id="ProtNLM"/>
    </source>
</evidence>
<accession>A0A5S3PDT9</accession>
<evidence type="ECO:0000256" key="1">
    <source>
        <dbReference type="SAM" id="Phobius"/>
    </source>
</evidence>
<comment type="caution">
    <text evidence="2">The sequence shown here is derived from an EMBL/GenBank/DDBJ whole genome shotgun (WGS) entry which is preliminary data.</text>
</comment>
<keyword evidence="1" id="KW-0472">Membrane</keyword>
<keyword evidence="1" id="KW-1133">Transmembrane helix</keyword>
<feature type="transmembrane region" description="Helical" evidence="1">
    <location>
        <begin position="92"/>
        <end position="123"/>
    </location>
</feature>
<dbReference type="Proteomes" id="UP000310314">
    <property type="component" value="Unassembled WGS sequence"/>
</dbReference>
<feature type="transmembrane region" description="Helical" evidence="1">
    <location>
        <begin position="27"/>
        <end position="44"/>
    </location>
</feature>
<proteinExistence type="predicted"/>
<protein>
    <recommendedName>
        <fullName evidence="4">Type IV leader peptidase family protein</fullName>
    </recommendedName>
</protein>
<keyword evidence="1" id="KW-0812">Transmembrane</keyword>
<feature type="transmembrane region" description="Helical" evidence="1">
    <location>
        <begin position="51"/>
        <end position="72"/>
    </location>
</feature>
<dbReference type="RefSeq" id="WP_138659991.1">
    <property type="nucleotide sequence ID" value="NZ_VATY01000006.1"/>
</dbReference>
<evidence type="ECO:0000313" key="2">
    <source>
        <dbReference type="EMBL" id="TMM52148.1"/>
    </source>
</evidence>
<dbReference type="EMBL" id="VATY01000006">
    <property type="protein sequence ID" value="TMM52148.1"/>
    <property type="molecule type" value="Genomic_DNA"/>
</dbReference>
<name>A0A5S3PDT9_9FLAO</name>
<keyword evidence="3" id="KW-1185">Reference proteome</keyword>
<dbReference type="OrthoDB" id="798769at2"/>
<evidence type="ECO:0000313" key="3">
    <source>
        <dbReference type="Proteomes" id="UP000310314"/>
    </source>
</evidence>
<dbReference type="AlphaFoldDB" id="A0A5S3PDT9"/>
<gene>
    <name evidence="2" type="ORF">FEE95_20895</name>
</gene>